<sequence length="51" mass="5964">MSRRLNRPEPVEVLEPEVWDAPDRLNDTAWRAQTGFDGQCATEIFDEEDEE</sequence>
<dbReference type="EMBL" id="JACIDA010000001">
    <property type="protein sequence ID" value="MBB3871775.1"/>
    <property type="molecule type" value="Genomic_DNA"/>
</dbReference>
<organism evidence="1 2">
    <name type="scientific">Brevundimonas mediterranea</name>
    <dbReference type="NCBI Taxonomy" id="74329"/>
    <lineage>
        <taxon>Bacteria</taxon>
        <taxon>Pseudomonadati</taxon>
        <taxon>Pseudomonadota</taxon>
        <taxon>Alphaproteobacteria</taxon>
        <taxon>Caulobacterales</taxon>
        <taxon>Caulobacteraceae</taxon>
        <taxon>Brevundimonas</taxon>
    </lineage>
</organism>
<dbReference type="Proteomes" id="UP000532936">
    <property type="component" value="Unassembled WGS sequence"/>
</dbReference>
<name>A0A7W6A4W4_9CAUL</name>
<dbReference type="AlphaFoldDB" id="A0A7W6A4W4"/>
<accession>A0A7W6A4W4</accession>
<gene>
    <name evidence="1" type="ORF">GGR11_001289</name>
</gene>
<protein>
    <submittedName>
        <fullName evidence="1">Uncharacterized protein</fullName>
    </submittedName>
</protein>
<comment type="caution">
    <text evidence="1">The sequence shown here is derived from an EMBL/GenBank/DDBJ whole genome shotgun (WGS) entry which is preliminary data.</text>
</comment>
<reference evidence="1 2" key="1">
    <citation type="submission" date="2020-08" db="EMBL/GenBank/DDBJ databases">
        <title>Genomic Encyclopedia of Type Strains, Phase IV (KMG-IV): sequencing the most valuable type-strain genomes for metagenomic binning, comparative biology and taxonomic classification.</title>
        <authorList>
            <person name="Goeker M."/>
        </authorList>
    </citation>
    <scope>NUCLEOTIDE SEQUENCE [LARGE SCALE GENOMIC DNA]</scope>
    <source>
        <strain evidence="1 2">DSM 14878</strain>
    </source>
</reference>
<evidence type="ECO:0000313" key="1">
    <source>
        <dbReference type="EMBL" id="MBB3871775.1"/>
    </source>
</evidence>
<proteinExistence type="predicted"/>
<evidence type="ECO:0000313" key="2">
    <source>
        <dbReference type="Proteomes" id="UP000532936"/>
    </source>
</evidence>
<dbReference type="RefSeq" id="WP_183195919.1">
    <property type="nucleotide sequence ID" value="NZ_JACIDA010000001.1"/>
</dbReference>